<dbReference type="InterPro" id="IPR056580">
    <property type="entry name" value="Ufl1_dom"/>
</dbReference>
<keyword evidence="11" id="KW-0460">Magnesium</keyword>
<dbReference type="FunFam" id="1.10.287.600:FF:000006">
    <property type="entry name" value="Tubulin beta chain"/>
    <property type="match status" value="1"/>
</dbReference>
<feature type="compositionally biased region" description="Gly residues" evidence="14">
    <location>
        <begin position="406"/>
        <end position="421"/>
    </location>
</feature>
<dbReference type="GO" id="GO:0061666">
    <property type="term" value="F:UFM1 ligase activity"/>
    <property type="evidence" value="ECO:0007669"/>
    <property type="project" value="InterPro"/>
</dbReference>
<keyword evidence="10" id="KW-0833">Ubl conjugation pathway</keyword>
<evidence type="ECO:0000256" key="2">
    <source>
        <dbReference type="ARBA" id="ARBA00004245"/>
    </source>
</evidence>
<evidence type="ECO:0000256" key="11">
    <source>
        <dbReference type="ARBA" id="ARBA00022842"/>
    </source>
</evidence>
<dbReference type="GO" id="GO:0032434">
    <property type="term" value="P:regulation of proteasomal ubiquitin-dependent protein catabolic process"/>
    <property type="evidence" value="ECO:0007669"/>
    <property type="project" value="TreeGrafter"/>
</dbReference>
<dbReference type="AlphaFoldDB" id="A0A1I8J5C6"/>
<feature type="domain" description="Tubulin/FtsZ GTPase" evidence="15">
    <location>
        <begin position="832"/>
        <end position="1029"/>
    </location>
</feature>
<comment type="similarity">
    <text evidence="4">Belongs to the UFL1 family.</text>
</comment>
<dbReference type="InterPro" id="IPR018611">
    <property type="entry name" value="Ufl1"/>
</dbReference>
<proteinExistence type="inferred from homology"/>
<dbReference type="SMART" id="SM00864">
    <property type="entry name" value="Tubulin"/>
    <property type="match status" value="1"/>
</dbReference>
<dbReference type="SUPFAM" id="SSF55307">
    <property type="entry name" value="Tubulin C-terminal domain-like"/>
    <property type="match status" value="1"/>
</dbReference>
<evidence type="ECO:0000256" key="14">
    <source>
        <dbReference type="SAM" id="MobiDB-lite"/>
    </source>
</evidence>
<dbReference type="GO" id="GO:0005200">
    <property type="term" value="F:structural constituent of cytoskeleton"/>
    <property type="evidence" value="ECO:0007669"/>
    <property type="project" value="InterPro"/>
</dbReference>
<dbReference type="Pfam" id="PF25041">
    <property type="entry name" value="UFL1_C"/>
    <property type="match status" value="1"/>
</dbReference>
<dbReference type="Gene3D" id="3.40.50.1440">
    <property type="entry name" value="Tubulin/FtsZ, GTPase domain"/>
    <property type="match status" value="1"/>
</dbReference>
<dbReference type="InterPro" id="IPR023123">
    <property type="entry name" value="Tubulin_C"/>
</dbReference>
<dbReference type="SUPFAM" id="SSF52490">
    <property type="entry name" value="Tubulin nucleotide-binding domain-like"/>
    <property type="match status" value="1"/>
</dbReference>
<dbReference type="Pfam" id="PF23659">
    <property type="entry name" value="UFL1"/>
    <property type="match status" value="1"/>
</dbReference>
<sequence length="1123" mass="123094">MSATWDEIRGLAADLQRVQLASAKQRLTERNCIEIVQRLSQMGLIKLVYTCDGKAFLTEAELAKEIREELELHQHRVNVVALQEALNIDLGTVEQRVRELVKSDPELHLVNGELMHEVYFRRVAHEINEALYERGHVTLGELTKLHGLPTQTLTSIVRQYTGTVIQGSQEDDALFTDRYLRRHRARMRGCFNAAIRPLTVQQAASQLRMPEKLLRTVLDELHSAGELRGAFQGGKSTYVPSAFSAAHDDWARRFYAQNQYMELEAVRRCGLVSEPKAYLRRLLADSGQEPIVLKTCVVSPDVSAGLEAALDGVRWLDVGQAITVPLTDADVDALLSPMLGSRPDLVQVAGHYVISRKWLADLCQSFDQFLNERAEALVKSDPSLLQQQHQRRQHQLDPTDADDDGGGGQAIGKIKSGGGTQGREIKVKNTKNKYAAGRAANKAGGKAAASEAGTDSGRDRDSVTVSLSDVSNQLRQALEKQEEAAGFGESSVSDELIESVYELLSPTLNSNLQSRLGSVLTADSANKRQASGACQARAAALVKQMRLFERGAAALGDADLQATLNKHLAKSLGAALMCTLLEYAALSCGLDDCAKQAAAAASATASAGLTGDQRQKLVEQLPAGEDRDWLTLINLALNGDSMEKIHSHVDGMCNRLGLLLKPADKKAEKTLCAETAALLVDSLDSAEPELTLLVTVSLLVQACTGLPVHAPGRAVPQLINYLRSNNRLRDPNAGELLQSAQELVVRRAKRDETASEEIDAIFPRIVELGKAWKSASAKNIFLQLTMREIVHLQAGQCGNQIGSKFWEVISDEHGIDPTGTYHGDSDLQLERINVYYNEASGGKYVPRAILIDLEPGTMDSVRAGPFGQLFRPDNFVFGQSGAGNNWAKGHYTEGAELVDSVLDVVRKEAEGCDCLQGFQLTHSLGGGTGSGMGTLLISKIREEYPDRIMNTYSVVPSPKVSDTVVEPYNATLSVHQLVENTDETFCIDNEALYDICFRTLKLTTPTYGDLNHLVSATMSGVTTCLRFPGQLNADLRKLAVNMMSVTFIGNSTAIQELFKRISEQFTAMFRRKAFLHWYTGEGMDEMEFTEAESNMNDLVSEYQQYQDATAEDEGEYEGEEEEA</sequence>
<evidence type="ECO:0000256" key="6">
    <source>
        <dbReference type="ARBA" id="ARBA00022679"/>
    </source>
</evidence>
<dbReference type="WBParaSite" id="maker-uti_cns_0045783-snap-gene-1.13-mRNA-1">
    <property type="protein sequence ID" value="maker-uti_cns_0045783-snap-gene-1.13-mRNA-1"/>
    <property type="gene ID" value="maker-uti_cns_0045783-snap-gene-1.13"/>
</dbReference>
<comment type="subcellular location">
    <subcellularLocation>
        <location evidence="2">Cytoplasm</location>
        <location evidence="2">Cytoskeleton</location>
    </subcellularLocation>
</comment>
<protein>
    <submittedName>
        <fullName evidence="17">Tubulin domain-containing protein</fullName>
    </submittedName>
</protein>
<evidence type="ECO:0000313" key="17">
    <source>
        <dbReference type="WBParaSite" id="maker-uti_cns_0045783-snap-gene-1.13-mRNA-1"/>
    </source>
</evidence>
<evidence type="ECO:0000256" key="10">
    <source>
        <dbReference type="ARBA" id="ARBA00022786"/>
    </source>
</evidence>
<dbReference type="InterPro" id="IPR008280">
    <property type="entry name" value="Tub_FtsZ_C"/>
</dbReference>
<dbReference type="InterPro" id="IPR003008">
    <property type="entry name" value="Tubulin_FtsZ_GTPase"/>
</dbReference>
<evidence type="ECO:0000256" key="5">
    <source>
        <dbReference type="ARBA" id="ARBA00022490"/>
    </source>
</evidence>
<dbReference type="GO" id="GO:0046872">
    <property type="term" value="F:metal ion binding"/>
    <property type="evidence" value="ECO:0007669"/>
    <property type="project" value="UniProtKB-KW"/>
</dbReference>
<dbReference type="PANTHER" id="PTHR31057">
    <property type="entry name" value="E3 UFM1-PROTEIN LIGASE 1"/>
    <property type="match status" value="1"/>
</dbReference>
<keyword evidence="9" id="KW-0547">Nucleotide-binding</keyword>
<evidence type="ECO:0000313" key="16">
    <source>
        <dbReference type="Proteomes" id="UP000095280"/>
    </source>
</evidence>
<keyword evidence="7" id="KW-0493">Microtubule</keyword>
<dbReference type="PRINTS" id="PR01161">
    <property type="entry name" value="TUBULIN"/>
</dbReference>
<feature type="region of interest" description="Disordered" evidence="14">
    <location>
        <begin position="381"/>
        <end position="463"/>
    </location>
</feature>
<evidence type="ECO:0000256" key="3">
    <source>
        <dbReference type="ARBA" id="ARBA00009636"/>
    </source>
</evidence>
<name>A0A1I8J5C6_9PLAT</name>
<evidence type="ECO:0000256" key="13">
    <source>
        <dbReference type="ARBA" id="ARBA00023212"/>
    </source>
</evidence>
<dbReference type="GO" id="GO:0005525">
    <property type="term" value="F:GTP binding"/>
    <property type="evidence" value="ECO:0007669"/>
    <property type="project" value="UniProtKB-KW"/>
</dbReference>
<keyword evidence="13" id="KW-0206">Cytoskeleton</keyword>
<dbReference type="GO" id="GO:0003924">
    <property type="term" value="F:GTPase activity"/>
    <property type="evidence" value="ECO:0007669"/>
    <property type="project" value="InterPro"/>
</dbReference>
<evidence type="ECO:0000256" key="8">
    <source>
        <dbReference type="ARBA" id="ARBA00022723"/>
    </source>
</evidence>
<keyword evidence="16" id="KW-1185">Reference proteome</keyword>
<evidence type="ECO:0000256" key="9">
    <source>
        <dbReference type="ARBA" id="ARBA00022741"/>
    </source>
</evidence>
<keyword evidence="5" id="KW-0963">Cytoplasm</keyword>
<dbReference type="GO" id="GO:0007017">
    <property type="term" value="P:microtubule-based process"/>
    <property type="evidence" value="ECO:0007669"/>
    <property type="project" value="InterPro"/>
</dbReference>
<feature type="compositionally biased region" description="Acidic residues" evidence="14">
    <location>
        <begin position="1109"/>
        <end position="1123"/>
    </location>
</feature>
<dbReference type="GO" id="GO:0005789">
    <property type="term" value="C:endoplasmic reticulum membrane"/>
    <property type="evidence" value="ECO:0007669"/>
    <property type="project" value="TreeGrafter"/>
</dbReference>
<dbReference type="InterPro" id="IPR056579">
    <property type="entry name" value="Ufl1_N"/>
</dbReference>
<dbReference type="GO" id="GO:0034976">
    <property type="term" value="P:response to endoplasmic reticulum stress"/>
    <property type="evidence" value="ECO:0007669"/>
    <property type="project" value="TreeGrafter"/>
</dbReference>
<dbReference type="InterPro" id="IPR000217">
    <property type="entry name" value="Tubulin"/>
</dbReference>
<dbReference type="InterPro" id="IPR017975">
    <property type="entry name" value="Tubulin_CS"/>
</dbReference>
<dbReference type="InterPro" id="IPR002453">
    <property type="entry name" value="Beta_tubulin"/>
</dbReference>
<feature type="compositionally biased region" description="Low complexity" evidence="14">
    <location>
        <begin position="432"/>
        <end position="453"/>
    </location>
</feature>
<evidence type="ECO:0000256" key="4">
    <source>
        <dbReference type="ARBA" id="ARBA00010789"/>
    </source>
</evidence>
<feature type="region of interest" description="Disordered" evidence="14">
    <location>
        <begin position="1104"/>
        <end position="1123"/>
    </location>
</feature>
<dbReference type="CDD" id="cd02187">
    <property type="entry name" value="beta_tubulin"/>
    <property type="match status" value="1"/>
</dbReference>
<keyword evidence="8" id="KW-0479">Metal-binding</keyword>
<organism evidence="16 17">
    <name type="scientific">Macrostomum lignano</name>
    <dbReference type="NCBI Taxonomy" id="282301"/>
    <lineage>
        <taxon>Eukaryota</taxon>
        <taxon>Metazoa</taxon>
        <taxon>Spiralia</taxon>
        <taxon>Lophotrochozoa</taxon>
        <taxon>Platyhelminthes</taxon>
        <taxon>Rhabditophora</taxon>
        <taxon>Macrostomorpha</taxon>
        <taxon>Macrostomida</taxon>
        <taxon>Macrostomidae</taxon>
        <taxon>Macrostomum</taxon>
    </lineage>
</organism>
<reference evidence="17" key="1">
    <citation type="submission" date="2016-11" db="UniProtKB">
        <authorList>
            <consortium name="WormBaseParasite"/>
        </authorList>
    </citation>
    <scope>IDENTIFICATION</scope>
</reference>
<keyword evidence="6" id="KW-0808">Transferase</keyword>
<evidence type="ECO:0000259" key="15">
    <source>
        <dbReference type="SMART" id="SM00864"/>
    </source>
</evidence>
<dbReference type="Pfam" id="PF00091">
    <property type="entry name" value="Tubulin"/>
    <property type="match status" value="1"/>
</dbReference>
<dbReference type="PRINTS" id="PR01163">
    <property type="entry name" value="BETATUBULIN"/>
</dbReference>
<comment type="similarity">
    <text evidence="3">Belongs to the tubulin family.</text>
</comment>
<comment type="cofactor">
    <cofactor evidence="1">
        <name>Mg(2+)</name>
        <dbReference type="ChEBI" id="CHEBI:18420"/>
    </cofactor>
</comment>
<dbReference type="InterPro" id="IPR056761">
    <property type="entry name" value="Ufl1-like_C"/>
</dbReference>
<evidence type="ECO:0000256" key="7">
    <source>
        <dbReference type="ARBA" id="ARBA00022701"/>
    </source>
</evidence>
<dbReference type="GO" id="GO:0005874">
    <property type="term" value="C:microtubule"/>
    <property type="evidence" value="ECO:0007669"/>
    <property type="project" value="UniProtKB-KW"/>
</dbReference>
<dbReference type="Gene3D" id="1.10.287.600">
    <property type="entry name" value="Helix hairpin bin"/>
    <property type="match status" value="1"/>
</dbReference>
<dbReference type="FunFam" id="3.40.50.1440:FF:000003">
    <property type="entry name" value="Tubulin beta chain"/>
    <property type="match status" value="1"/>
</dbReference>
<dbReference type="Pfam" id="PF09743">
    <property type="entry name" value="E3_UFM1_ligase"/>
    <property type="match status" value="1"/>
</dbReference>
<dbReference type="InterPro" id="IPR036525">
    <property type="entry name" value="Tubulin/FtsZ_GTPase_sf"/>
</dbReference>
<evidence type="ECO:0000256" key="12">
    <source>
        <dbReference type="ARBA" id="ARBA00023134"/>
    </source>
</evidence>
<accession>A0A1I8J5C6</accession>
<dbReference type="Proteomes" id="UP000095280">
    <property type="component" value="Unplaced"/>
</dbReference>
<dbReference type="PROSITE" id="PS00227">
    <property type="entry name" value="TUBULIN"/>
    <property type="match status" value="1"/>
</dbReference>
<evidence type="ECO:0000256" key="1">
    <source>
        <dbReference type="ARBA" id="ARBA00001946"/>
    </source>
</evidence>
<dbReference type="GO" id="GO:1990592">
    <property type="term" value="P:protein K69-linked ufmylation"/>
    <property type="evidence" value="ECO:0007669"/>
    <property type="project" value="TreeGrafter"/>
</dbReference>
<keyword evidence="12" id="KW-0342">GTP-binding</keyword>
<dbReference type="PANTHER" id="PTHR31057:SF0">
    <property type="entry name" value="E3 UFM1-PROTEIN LIGASE 1"/>
    <property type="match status" value="1"/>
</dbReference>